<evidence type="ECO:0000256" key="16">
    <source>
        <dbReference type="SAM" id="MobiDB-lite"/>
    </source>
</evidence>
<feature type="binding site" evidence="14">
    <location>
        <position position="611"/>
    </location>
    <ligand>
        <name>ATP</name>
        <dbReference type="ChEBI" id="CHEBI:30616"/>
    </ligand>
</feature>
<organism evidence="20 21">
    <name type="scientific">Channa striata</name>
    <name type="common">Snakehead murrel</name>
    <name type="synonym">Ophicephalus striatus</name>
    <dbReference type="NCBI Taxonomy" id="64152"/>
    <lineage>
        <taxon>Eukaryota</taxon>
        <taxon>Metazoa</taxon>
        <taxon>Chordata</taxon>
        <taxon>Craniata</taxon>
        <taxon>Vertebrata</taxon>
        <taxon>Euteleostomi</taxon>
        <taxon>Actinopterygii</taxon>
        <taxon>Neopterygii</taxon>
        <taxon>Teleostei</taxon>
        <taxon>Neoteleostei</taxon>
        <taxon>Acanthomorphata</taxon>
        <taxon>Anabantaria</taxon>
        <taxon>Anabantiformes</taxon>
        <taxon>Channoidei</taxon>
        <taxon>Channidae</taxon>
        <taxon>Channa</taxon>
    </lineage>
</organism>
<reference evidence="20" key="1">
    <citation type="submission" date="2023-07" db="EMBL/GenBank/DDBJ databases">
        <title>Chromosome-level Genome Assembly of Striped Snakehead (Channa striata).</title>
        <authorList>
            <person name="Liu H."/>
        </authorList>
    </citation>
    <scope>NUCLEOTIDE SEQUENCE</scope>
    <source>
        <strain evidence="20">Gz</strain>
        <tissue evidence="20">Muscle</tissue>
    </source>
</reference>
<dbReference type="GO" id="GO:0004111">
    <property type="term" value="F:creatine kinase activity"/>
    <property type="evidence" value="ECO:0007669"/>
    <property type="project" value="UniProtKB-EC"/>
</dbReference>
<evidence type="ECO:0000256" key="1">
    <source>
        <dbReference type="ARBA" id="ARBA00004141"/>
    </source>
</evidence>
<dbReference type="Gene3D" id="1.10.135.10">
    <property type="entry name" value="ATP:guanido phosphotransferase, N-terminal domain"/>
    <property type="match status" value="1"/>
</dbReference>
<dbReference type="GO" id="GO:0005524">
    <property type="term" value="F:ATP binding"/>
    <property type="evidence" value="ECO:0007669"/>
    <property type="project" value="UniProtKB-UniRule"/>
</dbReference>
<dbReference type="InterPro" id="IPR000749">
    <property type="entry name" value="ATP-guanido_PTrfase"/>
</dbReference>
<keyword evidence="6 17" id="KW-0812">Transmembrane</keyword>
<accession>A0AA88NLJ1</accession>
<dbReference type="Proteomes" id="UP001187415">
    <property type="component" value="Unassembled WGS sequence"/>
</dbReference>
<dbReference type="Pfam" id="PF02807">
    <property type="entry name" value="ATP-gua_PtransN"/>
    <property type="match status" value="1"/>
</dbReference>
<keyword evidence="11 17" id="KW-0472">Membrane</keyword>
<dbReference type="PANTHER" id="PTHR11547:SF23">
    <property type="entry name" value="CREATINE KINASE B-TYPE"/>
    <property type="match status" value="1"/>
</dbReference>
<evidence type="ECO:0000256" key="10">
    <source>
        <dbReference type="ARBA" id="ARBA00022989"/>
    </source>
</evidence>
<dbReference type="GO" id="GO:0046314">
    <property type="term" value="P:phosphocreatine biosynthetic process"/>
    <property type="evidence" value="ECO:0007669"/>
    <property type="project" value="InterPro"/>
</dbReference>
<dbReference type="FunFam" id="1.10.135.10:FF:000001">
    <property type="entry name" value="Creatine kinase M-type"/>
    <property type="match status" value="1"/>
</dbReference>
<evidence type="ECO:0000256" key="11">
    <source>
        <dbReference type="ARBA" id="ARBA00023136"/>
    </source>
</evidence>
<dbReference type="Pfam" id="PF00335">
    <property type="entry name" value="Tetraspanin"/>
    <property type="match status" value="1"/>
</dbReference>
<evidence type="ECO:0000256" key="3">
    <source>
        <dbReference type="ARBA" id="ARBA00010674"/>
    </source>
</evidence>
<dbReference type="GO" id="GO:0005615">
    <property type="term" value="C:extracellular space"/>
    <property type="evidence" value="ECO:0007669"/>
    <property type="project" value="TreeGrafter"/>
</dbReference>
<dbReference type="PROSITE" id="PS51510">
    <property type="entry name" value="PHOSPHAGEN_KINASE_C"/>
    <property type="match status" value="1"/>
</dbReference>
<dbReference type="InterPro" id="IPR022414">
    <property type="entry name" value="ATP-guanido_PTrfase_cat"/>
</dbReference>
<dbReference type="InterPro" id="IPR008952">
    <property type="entry name" value="Tetraspanin_EC2_sf"/>
</dbReference>
<dbReference type="AlphaFoldDB" id="A0AA88NLJ1"/>
<evidence type="ECO:0000313" key="21">
    <source>
        <dbReference type="Proteomes" id="UP001187415"/>
    </source>
</evidence>
<name>A0AA88NLJ1_CHASR</name>
<dbReference type="InterPro" id="IPR042026">
    <property type="entry name" value="Peripherin_LEL"/>
</dbReference>
<dbReference type="InterPro" id="IPR022415">
    <property type="entry name" value="ATP-guanido_PTrfase_AS"/>
</dbReference>
<comment type="caution">
    <text evidence="20">The sequence shown here is derived from an EMBL/GenBank/DDBJ whole genome shotgun (WGS) entry which is preliminary data.</text>
</comment>
<feature type="binding site" evidence="14">
    <location>
        <begin position="695"/>
        <end position="700"/>
    </location>
    <ligand>
        <name>ATP</name>
        <dbReference type="ChEBI" id="CHEBI:30616"/>
    </ligand>
</feature>
<evidence type="ECO:0000256" key="15">
    <source>
        <dbReference type="RuleBase" id="RU000505"/>
    </source>
</evidence>
<feature type="domain" description="Phosphagen kinase N-terminal" evidence="18">
    <location>
        <begin position="385"/>
        <end position="472"/>
    </location>
</feature>
<comment type="catalytic activity">
    <reaction evidence="12">
        <text>creatine + ATP = N-phosphocreatine + ADP + H(+)</text>
        <dbReference type="Rhea" id="RHEA:17157"/>
        <dbReference type="ChEBI" id="CHEBI:15378"/>
        <dbReference type="ChEBI" id="CHEBI:30616"/>
        <dbReference type="ChEBI" id="CHEBI:57947"/>
        <dbReference type="ChEBI" id="CHEBI:58092"/>
        <dbReference type="ChEBI" id="CHEBI:456216"/>
        <dbReference type="EC" id="2.7.3.2"/>
    </reaction>
    <physiologicalReaction direction="left-to-right" evidence="12">
        <dbReference type="Rhea" id="RHEA:17158"/>
    </physiologicalReaction>
</comment>
<evidence type="ECO:0000259" key="19">
    <source>
        <dbReference type="PROSITE" id="PS51510"/>
    </source>
</evidence>
<comment type="similarity">
    <text evidence="2 13 15">Belongs to the ATP:guanido phosphotransferase family.</text>
</comment>
<dbReference type="InterPro" id="IPR036802">
    <property type="entry name" value="ATP-guanido_PTrfase_N_sf"/>
</dbReference>
<keyword evidence="7 14" id="KW-0547">Nucleotide-binding</keyword>
<keyword evidence="5 14" id="KW-0808">Transferase</keyword>
<comment type="subcellular location">
    <subcellularLocation>
        <location evidence="1">Membrane</location>
        <topology evidence="1">Multi-pass membrane protein</topology>
    </subcellularLocation>
</comment>
<dbReference type="Pfam" id="PF00217">
    <property type="entry name" value="ATP-gua_Ptrans"/>
    <property type="match status" value="1"/>
</dbReference>
<dbReference type="EC" id="2.7.3.2" evidence="4"/>
<evidence type="ECO:0000256" key="17">
    <source>
        <dbReference type="SAM" id="Phobius"/>
    </source>
</evidence>
<proteinExistence type="inferred from homology"/>
<dbReference type="CDD" id="cd00716">
    <property type="entry name" value="creatine_kinase_like"/>
    <property type="match status" value="1"/>
</dbReference>
<evidence type="ECO:0000256" key="12">
    <source>
        <dbReference type="ARBA" id="ARBA00048857"/>
    </source>
</evidence>
<feature type="compositionally biased region" description="Basic and acidic residues" evidence="16">
    <location>
        <begin position="474"/>
        <end position="484"/>
    </location>
</feature>
<protein>
    <recommendedName>
        <fullName evidence="4">creatine kinase</fullName>
        <ecNumber evidence="4">2.7.3.2</ecNumber>
    </recommendedName>
</protein>
<feature type="transmembrane region" description="Helical" evidence="17">
    <location>
        <begin position="22"/>
        <end position="45"/>
    </location>
</feature>
<feature type="binding site" evidence="14">
    <location>
        <position position="565"/>
    </location>
    <ligand>
        <name>ATP</name>
        <dbReference type="ChEBI" id="CHEBI:30616"/>
    </ligand>
</feature>
<evidence type="ECO:0000256" key="6">
    <source>
        <dbReference type="ARBA" id="ARBA00022692"/>
    </source>
</evidence>
<dbReference type="PANTHER" id="PTHR11547">
    <property type="entry name" value="ARGININE OR CREATINE KINASE"/>
    <property type="match status" value="1"/>
</dbReference>
<dbReference type="PROSITE" id="PS51509">
    <property type="entry name" value="PHOSPHAGEN_KINASE_N"/>
    <property type="match status" value="1"/>
</dbReference>
<evidence type="ECO:0000256" key="5">
    <source>
        <dbReference type="ARBA" id="ARBA00022679"/>
    </source>
</evidence>
<feature type="binding site" evidence="14">
    <location>
        <begin position="502"/>
        <end position="506"/>
    </location>
    <ligand>
        <name>ATP</name>
        <dbReference type="ChEBI" id="CHEBI:30616"/>
    </ligand>
</feature>
<dbReference type="PRINTS" id="PR00218">
    <property type="entry name" value="PERIPHERNRDS"/>
</dbReference>
<evidence type="ECO:0000256" key="8">
    <source>
        <dbReference type="ARBA" id="ARBA00022777"/>
    </source>
</evidence>
<evidence type="ECO:0000313" key="20">
    <source>
        <dbReference type="EMBL" id="KAK2855780.1"/>
    </source>
</evidence>
<dbReference type="SUPFAM" id="SSF48652">
    <property type="entry name" value="Tetraspanin"/>
    <property type="match status" value="1"/>
</dbReference>
<evidence type="ECO:0000259" key="18">
    <source>
        <dbReference type="PROSITE" id="PS51509"/>
    </source>
</evidence>
<evidence type="ECO:0000256" key="2">
    <source>
        <dbReference type="ARBA" id="ARBA00006798"/>
    </source>
</evidence>
<comment type="similarity">
    <text evidence="3">Belongs to the PRPH2/ROM1 family.</text>
</comment>
<feature type="region of interest" description="Disordered" evidence="16">
    <location>
        <begin position="474"/>
        <end position="495"/>
    </location>
</feature>
<sequence length="756" mass="85976">MAVGKVTFTRAEREKLAEVLCLLNWISVVTGVTLFSLGLFLKIEIQKWQDVMSDQGILYVPYMLITTGLAACWINFLGGKICLDCADTSKFLRWKLVIMPYIICTFFFTSCVLAGALMCYSIRSQLEESLFLGLRNAMRYYKDTDTPGRCYLKRTVDLLQIQFHCCGNTGFRDWFQVQWISNRYLDMTSSTVVDRLRSNVKGKYLMDGVPFSCCSTFSPRPCIQQHVSNSSAHFKFDEQSQHLNLWRRGCGQALLDHYTSIMQSIGLTVLLIWLFELLVLTGVRYLQTAMENVLELGDPDLQSDGWILENSMAETARSNFNIIKNLGKCYQVDDDPNINVPRVSMEQEQQQQSRIRYRPHHINSEPTGQQPDDTMPFGNTHNKMKMNYSAEQEFPDLSQHNNHMAKVLTLEMYANLRDKETPSGFTLDDVIQTGVDNPGHPFIMTVGCVAGDEETYEVFKDLMDPVIEDRHGGYKPADKHKTDLNPENLQGGDDLDPNYVLSSRVRTGRSIRGFCLPPHCSRGERRAIENLAIESLDSLDGDLKGKYYALKNMTEEEQQQLIDDHFLFDKPVSPLLLASGMARDWPDGRGIWSAQHNKTFLVWVNEEDHLRVISMQKGGNMKEVFNRFCTGLTKIEALFKERDHEFMWNEHLGYILTCPSNLGTGLRAGVHVKLPNLSMHEKFGEVLKRLRLQKRGTGGVDTAAVGGVFDISNADRLGFSEVELVQMVVDGVNLLVEMEKRLEAGESICDLMPEQK</sequence>
<keyword evidence="9 14" id="KW-0067">ATP-binding</keyword>
<dbReference type="InterPro" id="IPR000830">
    <property type="entry name" value="Peripherin/rom-1"/>
</dbReference>
<evidence type="ECO:0000256" key="7">
    <source>
        <dbReference type="ARBA" id="ARBA00022741"/>
    </source>
</evidence>
<dbReference type="Gene3D" id="3.30.590.10">
    <property type="entry name" value="Glutamine synthetase/guanido kinase, catalytic domain"/>
    <property type="match status" value="1"/>
</dbReference>
<feature type="transmembrane region" description="Helical" evidence="17">
    <location>
        <begin position="98"/>
        <end position="120"/>
    </location>
</feature>
<dbReference type="CDD" id="cd03162">
    <property type="entry name" value="peripherin_like_LEL"/>
    <property type="match status" value="1"/>
</dbReference>
<keyword evidence="8 14" id="KW-0418">Kinase</keyword>
<dbReference type="SUPFAM" id="SSF48034">
    <property type="entry name" value="Guanido kinase N-terminal domain"/>
    <property type="match status" value="1"/>
</dbReference>
<dbReference type="InterPro" id="IPR022413">
    <property type="entry name" value="ATP-guanido_PTrfase_N"/>
</dbReference>
<feature type="domain" description="Phosphagen kinase C-terminal" evidence="19">
    <location>
        <begin position="499"/>
        <end position="742"/>
    </location>
</feature>
<evidence type="ECO:0000256" key="13">
    <source>
        <dbReference type="PROSITE-ProRule" id="PRU00842"/>
    </source>
</evidence>
<dbReference type="SUPFAM" id="SSF55931">
    <property type="entry name" value="Glutamine synthetase/guanido kinase"/>
    <property type="match status" value="1"/>
</dbReference>
<feature type="transmembrane region" description="Helical" evidence="17">
    <location>
        <begin position="57"/>
        <end position="78"/>
    </location>
</feature>
<feature type="binding site" evidence="14">
    <location>
        <begin position="667"/>
        <end position="671"/>
    </location>
    <ligand>
        <name>ATP</name>
        <dbReference type="ChEBI" id="CHEBI:30616"/>
    </ligand>
</feature>
<dbReference type="InterPro" id="IPR014746">
    <property type="entry name" value="Gln_synth/guanido_kin_cat_dom"/>
</dbReference>
<dbReference type="PROSITE" id="PS00112">
    <property type="entry name" value="PHOSPHAGEN_KINASE"/>
    <property type="match status" value="1"/>
</dbReference>
<dbReference type="GO" id="GO:0016020">
    <property type="term" value="C:membrane"/>
    <property type="evidence" value="ECO:0007669"/>
    <property type="project" value="UniProtKB-SubCell"/>
</dbReference>
<keyword evidence="21" id="KW-1185">Reference proteome</keyword>
<evidence type="ECO:0000256" key="4">
    <source>
        <dbReference type="ARBA" id="ARBA00012231"/>
    </source>
</evidence>
<dbReference type="FunFam" id="3.30.590.10:FF:000026">
    <property type="entry name" value="Creatine kinase B-type"/>
    <property type="match status" value="1"/>
</dbReference>
<dbReference type="FunFam" id="1.10.1450.10:FF:000002">
    <property type="entry name" value="Retinal outer segment membrane protein 1"/>
    <property type="match status" value="1"/>
</dbReference>
<evidence type="ECO:0000256" key="14">
    <source>
        <dbReference type="PROSITE-ProRule" id="PRU00843"/>
    </source>
</evidence>
<dbReference type="Gene3D" id="1.10.1450.10">
    <property type="entry name" value="Tetraspanin"/>
    <property type="match status" value="1"/>
</dbReference>
<gene>
    <name evidence="20" type="ORF">Q5P01_004515</name>
</gene>
<dbReference type="EMBL" id="JAUPFM010000003">
    <property type="protein sequence ID" value="KAK2855780.1"/>
    <property type="molecule type" value="Genomic_DNA"/>
</dbReference>
<dbReference type="GO" id="GO:0007601">
    <property type="term" value="P:visual perception"/>
    <property type="evidence" value="ECO:0007669"/>
    <property type="project" value="InterPro"/>
</dbReference>
<keyword evidence="10 17" id="KW-1133">Transmembrane helix</keyword>
<evidence type="ECO:0000256" key="9">
    <source>
        <dbReference type="ARBA" id="ARBA00022840"/>
    </source>
</evidence>
<dbReference type="InterPro" id="IPR018499">
    <property type="entry name" value="Tetraspanin/Peripherin"/>
</dbReference>